<comment type="similarity">
    <text evidence="2">Belongs to the binding-protein-dependent transport system permease family. FecCD subfamily.</text>
</comment>
<dbReference type="SUPFAM" id="SSF81345">
    <property type="entry name" value="ABC transporter involved in vitamin B12 uptake, BtuC"/>
    <property type="match status" value="1"/>
</dbReference>
<evidence type="ECO:0000313" key="9">
    <source>
        <dbReference type="EMBL" id="MBM9468506.1"/>
    </source>
</evidence>
<feature type="transmembrane region" description="Helical" evidence="8">
    <location>
        <begin position="114"/>
        <end position="134"/>
    </location>
</feature>
<feature type="transmembrane region" description="Helical" evidence="8">
    <location>
        <begin position="296"/>
        <end position="313"/>
    </location>
</feature>
<proteinExistence type="inferred from homology"/>
<dbReference type="GO" id="GO:0022857">
    <property type="term" value="F:transmembrane transporter activity"/>
    <property type="evidence" value="ECO:0007669"/>
    <property type="project" value="InterPro"/>
</dbReference>
<feature type="transmembrane region" description="Helical" evidence="8">
    <location>
        <begin position="257"/>
        <end position="284"/>
    </location>
</feature>
<dbReference type="GO" id="GO:0005886">
    <property type="term" value="C:plasma membrane"/>
    <property type="evidence" value="ECO:0007669"/>
    <property type="project" value="UniProtKB-SubCell"/>
</dbReference>
<evidence type="ECO:0000256" key="6">
    <source>
        <dbReference type="ARBA" id="ARBA00022989"/>
    </source>
</evidence>
<feature type="transmembrane region" description="Helical" evidence="8">
    <location>
        <begin position="84"/>
        <end position="102"/>
    </location>
</feature>
<evidence type="ECO:0000313" key="10">
    <source>
        <dbReference type="Proteomes" id="UP000663792"/>
    </source>
</evidence>
<keyword evidence="6 8" id="KW-1133">Transmembrane helix</keyword>
<keyword evidence="5 8" id="KW-0812">Transmembrane</keyword>
<accession>A0A939C088</accession>
<dbReference type="PANTHER" id="PTHR30472">
    <property type="entry name" value="FERRIC ENTEROBACTIN TRANSPORT SYSTEM PERMEASE PROTEIN"/>
    <property type="match status" value="1"/>
</dbReference>
<dbReference type="AlphaFoldDB" id="A0A939C088"/>
<keyword evidence="10" id="KW-1185">Reference proteome</keyword>
<keyword evidence="4" id="KW-1003">Cell membrane</keyword>
<keyword evidence="3" id="KW-0813">Transport</keyword>
<evidence type="ECO:0000256" key="7">
    <source>
        <dbReference type="ARBA" id="ARBA00023136"/>
    </source>
</evidence>
<dbReference type="Gene3D" id="1.10.3470.10">
    <property type="entry name" value="ABC transporter involved in vitamin B12 uptake, BtuC"/>
    <property type="match status" value="1"/>
</dbReference>
<dbReference type="CDD" id="cd06550">
    <property type="entry name" value="TM_ABC_iron-siderophores_like"/>
    <property type="match status" value="1"/>
</dbReference>
<sequence>MTGTDALRWPRGIAPVRFGGFSTRIELRAAALTVLFLLVALAVAVWSLTVGSAGIGVAQVWSAFTGTASTGTSRIVLEWRLPRVVFALLGGAALAIGGAVFQSITRNPLGSPDIIGFSSGAYTGALIAGLIATGSAVGTSIGALTGALLTGVAVHLLAFKRGVSATRIVVIGVGLSMFLSAFNSWLLTTMQLEAAITAASWGAGSLAEIAWGNVLPVVIGLVVCGPVVLWLAADMRMLEMGDDAGRGVGVRAETVRVVLLLMGVLLIALVTASAGPIAFVALAAPQLAMRLTGTPGIRILPAAVFGALLLAASDLVARTVIAPTQLPVGVVTLCLGGAYLVWLLATSRRGSRR</sequence>
<comment type="subcellular location">
    <subcellularLocation>
        <location evidence="1">Cell membrane</location>
        <topology evidence="1">Multi-pass membrane protein</topology>
    </subcellularLocation>
</comment>
<feature type="transmembrane region" description="Helical" evidence="8">
    <location>
        <begin position="27"/>
        <end position="48"/>
    </location>
</feature>
<evidence type="ECO:0000256" key="1">
    <source>
        <dbReference type="ARBA" id="ARBA00004651"/>
    </source>
</evidence>
<dbReference type="InterPro" id="IPR000522">
    <property type="entry name" value="ABC_transptr_permease_BtuC"/>
</dbReference>
<evidence type="ECO:0000256" key="2">
    <source>
        <dbReference type="ARBA" id="ARBA00007935"/>
    </source>
</evidence>
<name>A0A939C088_9ACTN</name>
<dbReference type="Proteomes" id="UP000663792">
    <property type="component" value="Unassembled WGS sequence"/>
</dbReference>
<feature type="transmembrane region" description="Helical" evidence="8">
    <location>
        <begin position="165"/>
        <end position="188"/>
    </location>
</feature>
<comment type="caution">
    <text evidence="9">The sequence shown here is derived from an EMBL/GenBank/DDBJ whole genome shotgun (WGS) entry which is preliminary data.</text>
</comment>
<dbReference type="PANTHER" id="PTHR30472:SF24">
    <property type="entry name" value="FERRIC ENTEROBACTIN TRANSPORT SYSTEM PERMEASE PROTEIN FEPG"/>
    <property type="match status" value="1"/>
</dbReference>
<dbReference type="EMBL" id="JAERWK010000019">
    <property type="protein sequence ID" value="MBM9468506.1"/>
    <property type="molecule type" value="Genomic_DNA"/>
</dbReference>
<evidence type="ECO:0000256" key="4">
    <source>
        <dbReference type="ARBA" id="ARBA00022475"/>
    </source>
</evidence>
<feature type="transmembrane region" description="Helical" evidence="8">
    <location>
        <begin position="209"/>
        <end position="233"/>
    </location>
</feature>
<dbReference type="GO" id="GO:0033214">
    <property type="term" value="P:siderophore-iron import into cell"/>
    <property type="evidence" value="ECO:0007669"/>
    <property type="project" value="TreeGrafter"/>
</dbReference>
<reference evidence="9" key="1">
    <citation type="submission" date="2021-01" db="EMBL/GenBank/DDBJ databases">
        <title>YIM 132084 draft genome.</title>
        <authorList>
            <person name="An D."/>
        </authorList>
    </citation>
    <scope>NUCLEOTIDE SEQUENCE</scope>
    <source>
        <strain evidence="9">YIM 132084</strain>
    </source>
</reference>
<feature type="transmembrane region" description="Helical" evidence="8">
    <location>
        <begin position="325"/>
        <end position="345"/>
    </location>
</feature>
<evidence type="ECO:0000256" key="8">
    <source>
        <dbReference type="SAM" id="Phobius"/>
    </source>
</evidence>
<keyword evidence="7 8" id="KW-0472">Membrane</keyword>
<dbReference type="Pfam" id="PF01032">
    <property type="entry name" value="FecCD"/>
    <property type="match status" value="1"/>
</dbReference>
<organism evidence="9 10">
    <name type="scientific">Nakamurella leprariae</name>
    <dbReference type="NCBI Taxonomy" id="2803911"/>
    <lineage>
        <taxon>Bacteria</taxon>
        <taxon>Bacillati</taxon>
        <taxon>Actinomycetota</taxon>
        <taxon>Actinomycetes</taxon>
        <taxon>Nakamurellales</taxon>
        <taxon>Nakamurellaceae</taxon>
        <taxon>Nakamurella</taxon>
    </lineage>
</organism>
<gene>
    <name evidence="9" type="ORF">JL106_14575</name>
</gene>
<feature type="transmembrane region" description="Helical" evidence="8">
    <location>
        <begin position="141"/>
        <end position="159"/>
    </location>
</feature>
<evidence type="ECO:0000256" key="3">
    <source>
        <dbReference type="ARBA" id="ARBA00022448"/>
    </source>
</evidence>
<dbReference type="InterPro" id="IPR037294">
    <property type="entry name" value="ABC_BtuC-like"/>
</dbReference>
<protein>
    <submittedName>
        <fullName evidence="9">Iron chelate uptake ABC transporter family permease subunit</fullName>
    </submittedName>
</protein>
<evidence type="ECO:0000256" key="5">
    <source>
        <dbReference type="ARBA" id="ARBA00022692"/>
    </source>
</evidence>